<dbReference type="InterPro" id="IPR011545">
    <property type="entry name" value="DEAD/DEAH_box_helicase_dom"/>
</dbReference>
<dbReference type="GO" id="GO:0003724">
    <property type="term" value="F:RNA helicase activity"/>
    <property type="evidence" value="ECO:0007669"/>
    <property type="project" value="TreeGrafter"/>
</dbReference>
<evidence type="ECO:0000259" key="5">
    <source>
        <dbReference type="PROSITE" id="PS51192"/>
    </source>
</evidence>
<gene>
    <name evidence="6" type="ORF">GPUH_LOCUS13385</name>
</gene>
<dbReference type="Proteomes" id="UP000271098">
    <property type="component" value="Unassembled WGS sequence"/>
</dbReference>
<reference evidence="6 7" key="1">
    <citation type="submission" date="2018-11" db="EMBL/GenBank/DDBJ databases">
        <authorList>
            <consortium name="Pathogen Informatics"/>
        </authorList>
    </citation>
    <scope>NUCLEOTIDE SEQUENCE [LARGE SCALE GENOMIC DNA]</scope>
</reference>
<keyword evidence="4" id="KW-0067">ATP-binding</keyword>
<feature type="domain" description="Helicase ATP-binding" evidence="5">
    <location>
        <begin position="1"/>
        <end position="97"/>
    </location>
</feature>
<dbReference type="PANTHER" id="PTHR47959">
    <property type="entry name" value="ATP-DEPENDENT RNA HELICASE RHLE-RELATED"/>
    <property type="match status" value="1"/>
</dbReference>
<evidence type="ECO:0000256" key="2">
    <source>
        <dbReference type="ARBA" id="ARBA00022801"/>
    </source>
</evidence>
<proteinExistence type="predicted"/>
<dbReference type="PANTHER" id="PTHR47959:SF1">
    <property type="entry name" value="ATP-DEPENDENT RNA HELICASE DBPA"/>
    <property type="match status" value="1"/>
</dbReference>
<dbReference type="Pfam" id="PF00270">
    <property type="entry name" value="DEAD"/>
    <property type="match status" value="1"/>
</dbReference>
<dbReference type="InterPro" id="IPR027417">
    <property type="entry name" value="P-loop_NTPase"/>
</dbReference>
<dbReference type="PROSITE" id="PS51192">
    <property type="entry name" value="HELICASE_ATP_BIND_1"/>
    <property type="match status" value="1"/>
</dbReference>
<dbReference type="InterPro" id="IPR014001">
    <property type="entry name" value="Helicase_ATP-bd"/>
</dbReference>
<evidence type="ECO:0000256" key="1">
    <source>
        <dbReference type="ARBA" id="ARBA00022741"/>
    </source>
</evidence>
<dbReference type="GO" id="GO:0005829">
    <property type="term" value="C:cytosol"/>
    <property type="evidence" value="ECO:0007669"/>
    <property type="project" value="TreeGrafter"/>
</dbReference>
<dbReference type="GO" id="GO:0003676">
    <property type="term" value="F:nucleic acid binding"/>
    <property type="evidence" value="ECO:0007669"/>
    <property type="project" value="InterPro"/>
</dbReference>
<dbReference type="OrthoDB" id="10259843at2759"/>
<organism evidence="6 7">
    <name type="scientific">Gongylonema pulchrum</name>
    <dbReference type="NCBI Taxonomy" id="637853"/>
    <lineage>
        <taxon>Eukaryota</taxon>
        <taxon>Metazoa</taxon>
        <taxon>Ecdysozoa</taxon>
        <taxon>Nematoda</taxon>
        <taxon>Chromadorea</taxon>
        <taxon>Rhabditida</taxon>
        <taxon>Spirurina</taxon>
        <taxon>Spiruromorpha</taxon>
        <taxon>Spiruroidea</taxon>
        <taxon>Gongylonematidae</taxon>
        <taxon>Gongylonema</taxon>
    </lineage>
</organism>
<dbReference type="InterPro" id="IPR000629">
    <property type="entry name" value="RNA-helicase_DEAD-box_CS"/>
</dbReference>
<accession>A0A3P7MID1</accession>
<name>A0A3P7MID1_9BILA</name>
<evidence type="ECO:0000313" key="6">
    <source>
        <dbReference type="EMBL" id="VDN22198.1"/>
    </source>
</evidence>
<dbReference type="SUPFAM" id="SSF52540">
    <property type="entry name" value="P-loop containing nucleoside triphosphate hydrolases"/>
    <property type="match status" value="1"/>
</dbReference>
<evidence type="ECO:0000256" key="3">
    <source>
        <dbReference type="ARBA" id="ARBA00022806"/>
    </source>
</evidence>
<keyword evidence="2" id="KW-0378">Hydrolase</keyword>
<dbReference type="GO" id="GO:0016787">
    <property type="term" value="F:hydrolase activity"/>
    <property type="evidence" value="ECO:0007669"/>
    <property type="project" value="UniProtKB-KW"/>
</dbReference>
<dbReference type="PROSITE" id="PS00039">
    <property type="entry name" value="DEAD_ATP_HELICASE"/>
    <property type="match status" value="1"/>
</dbReference>
<keyword evidence="3" id="KW-0347">Helicase</keyword>
<sequence>MDLKAQEAALRQRPDIVIATPGRLIDQLHNAPNFSLHDVEILVLDEADRMLDEAFADQMKEIIRLCAPHRQTMLFSATMTDQVISQSFTSCGTLSKCCYCINRYVSPSIQVLLFPLWTVAGEGEGGVWI</sequence>
<evidence type="ECO:0000313" key="7">
    <source>
        <dbReference type="Proteomes" id="UP000271098"/>
    </source>
</evidence>
<dbReference type="EMBL" id="UYRT01080170">
    <property type="protein sequence ID" value="VDN22198.1"/>
    <property type="molecule type" value="Genomic_DNA"/>
</dbReference>
<dbReference type="AlphaFoldDB" id="A0A3P7MID1"/>
<dbReference type="Gene3D" id="3.40.50.300">
    <property type="entry name" value="P-loop containing nucleotide triphosphate hydrolases"/>
    <property type="match status" value="1"/>
</dbReference>
<evidence type="ECO:0000256" key="4">
    <source>
        <dbReference type="ARBA" id="ARBA00022840"/>
    </source>
</evidence>
<dbReference type="InterPro" id="IPR050079">
    <property type="entry name" value="DEAD_box_RNA_helicase"/>
</dbReference>
<keyword evidence="7" id="KW-1185">Reference proteome</keyword>
<protein>
    <recommendedName>
        <fullName evidence="5">Helicase ATP-binding domain-containing protein</fullName>
    </recommendedName>
</protein>
<keyword evidence="1" id="KW-0547">Nucleotide-binding</keyword>
<dbReference type="GO" id="GO:0005524">
    <property type="term" value="F:ATP binding"/>
    <property type="evidence" value="ECO:0007669"/>
    <property type="project" value="UniProtKB-KW"/>
</dbReference>